<proteinExistence type="predicted"/>
<evidence type="ECO:0000313" key="3">
    <source>
        <dbReference type="Proteomes" id="UP000886885"/>
    </source>
</evidence>
<protein>
    <submittedName>
        <fullName evidence="2">Uncharacterized protein</fullName>
    </submittedName>
</protein>
<dbReference type="EMBL" id="JAAWWB010000011">
    <property type="protein sequence ID" value="KAG6772255.1"/>
    <property type="molecule type" value="Genomic_DNA"/>
</dbReference>
<reference evidence="2" key="1">
    <citation type="journal article" date="2020" name="bioRxiv">
        <title>Hybrid origin of Populus tomentosa Carr. identified through genome sequencing and phylogenomic analysis.</title>
        <authorList>
            <person name="An X."/>
            <person name="Gao K."/>
            <person name="Chen Z."/>
            <person name="Li J."/>
            <person name="Yang X."/>
            <person name="Yang X."/>
            <person name="Zhou J."/>
            <person name="Guo T."/>
            <person name="Zhao T."/>
            <person name="Huang S."/>
            <person name="Miao D."/>
            <person name="Khan W.U."/>
            <person name="Rao P."/>
            <person name="Ye M."/>
            <person name="Lei B."/>
            <person name="Liao W."/>
            <person name="Wang J."/>
            <person name="Ji L."/>
            <person name="Li Y."/>
            <person name="Guo B."/>
            <person name="Mustafa N.S."/>
            <person name="Li S."/>
            <person name="Yun Q."/>
            <person name="Keller S.R."/>
            <person name="Mao J."/>
            <person name="Zhang R."/>
            <person name="Strauss S.H."/>
        </authorList>
    </citation>
    <scope>NUCLEOTIDE SEQUENCE</scope>
    <source>
        <strain evidence="2">GM15</strain>
        <tissue evidence="2">Leaf</tissue>
    </source>
</reference>
<sequence>MHVYNKLIRRYFSYGIETRKACNGGGGKDPGNADSLMKGTCVISSLYNDRSKSQSMSTVIVTVAKACCVWTNVLLITTFITVATG</sequence>
<gene>
    <name evidence="2" type="ORF">POTOM_023655</name>
</gene>
<organism evidence="2 3">
    <name type="scientific">Populus tomentosa</name>
    <name type="common">Chinese white poplar</name>
    <dbReference type="NCBI Taxonomy" id="118781"/>
    <lineage>
        <taxon>Eukaryota</taxon>
        <taxon>Viridiplantae</taxon>
        <taxon>Streptophyta</taxon>
        <taxon>Embryophyta</taxon>
        <taxon>Tracheophyta</taxon>
        <taxon>Spermatophyta</taxon>
        <taxon>Magnoliopsida</taxon>
        <taxon>eudicotyledons</taxon>
        <taxon>Gunneridae</taxon>
        <taxon>Pentapetalae</taxon>
        <taxon>rosids</taxon>
        <taxon>fabids</taxon>
        <taxon>Malpighiales</taxon>
        <taxon>Salicaceae</taxon>
        <taxon>Saliceae</taxon>
        <taxon>Populus</taxon>
    </lineage>
</organism>
<evidence type="ECO:0000313" key="2">
    <source>
        <dbReference type="EMBL" id="KAG6772255.1"/>
    </source>
</evidence>
<evidence type="ECO:0000256" key="1">
    <source>
        <dbReference type="SAM" id="Phobius"/>
    </source>
</evidence>
<keyword evidence="1" id="KW-0472">Membrane</keyword>
<name>A0A8X8A095_POPTO</name>
<keyword evidence="3" id="KW-1185">Reference proteome</keyword>
<comment type="caution">
    <text evidence="2">The sequence shown here is derived from an EMBL/GenBank/DDBJ whole genome shotgun (WGS) entry which is preliminary data.</text>
</comment>
<dbReference type="AlphaFoldDB" id="A0A8X8A095"/>
<feature type="transmembrane region" description="Helical" evidence="1">
    <location>
        <begin position="59"/>
        <end position="83"/>
    </location>
</feature>
<dbReference type="Proteomes" id="UP000886885">
    <property type="component" value="Chromosome 6A"/>
</dbReference>
<keyword evidence="1" id="KW-1133">Transmembrane helix</keyword>
<accession>A0A8X8A095</accession>
<keyword evidence="1" id="KW-0812">Transmembrane</keyword>